<sequence>MLNLEIPGKEKITIKNIVLDFNGTIALDGVLLPGVQERLNALAADLNIYILTADTFGTANTACAGINGKVVILPGFPVAVEKLKFIKELGQQVTASVGNGANDCLMLKECVLGVCVTGPEGTSAEALSAADVVVQDINHGLELFLSPKRLVATLRG</sequence>
<dbReference type="RefSeq" id="WP_134214507.1">
    <property type="nucleotide sequence ID" value="NZ_QFFZ01000034.1"/>
</dbReference>
<evidence type="ECO:0000313" key="1">
    <source>
        <dbReference type="EMBL" id="TEB10002.1"/>
    </source>
</evidence>
<name>A0A4Y7RMV3_9FIRM</name>
<reference evidence="1 2" key="1">
    <citation type="journal article" date="2018" name="Environ. Microbiol.">
        <title>Novel energy conservation strategies and behaviour of Pelotomaculum schinkii driving syntrophic propionate catabolism.</title>
        <authorList>
            <person name="Hidalgo-Ahumada C.A.P."/>
            <person name="Nobu M.K."/>
            <person name="Narihiro T."/>
            <person name="Tamaki H."/>
            <person name="Liu W.T."/>
            <person name="Kamagata Y."/>
            <person name="Stams A.J.M."/>
            <person name="Imachi H."/>
            <person name="Sousa D.Z."/>
        </authorList>
    </citation>
    <scope>NUCLEOTIDE SEQUENCE [LARGE SCALE GENOMIC DNA]</scope>
    <source>
        <strain evidence="1 2">MGP</strain>
    </source>
</reference>
<dbReference type="InterPro" id="IPR023214">
    <property type="entry name" value="HAD_sf"/>
</dbReference>
<protein>
    <recommendedName>
        <fullName evidence="3">ATPase P</fullName>
    </recommendedName>
</protein>
<accession>A0A4Y7RMV3</accession>
<dbReference type="AlphaFoldDB" id="A0A4Y7RMV3"/>
<comment type="caution">
    <text evidence="1">The sequence shown here is derived from an EMBL/GenBank/DDBJ whole genome shotgun (WGS) entry which is preliminary data.</text>
</comment>
<proteinExistence type="predicted"/>
<gene>
    <name evidence="1" type="ORF">Pmgp_02697</name>
</gene>
<dbReference type="Proteomes" id="UP000297597">
    <property type="component" value="Unassembled WGS sequence"/>
</dbReference>
<dbReference type="OrthoDB" id="159409at2"/>
<dbReference type="EMBL" id="QFFZ01000034">
    <property type="protein sequence ID" value="TEB10002.1"/>
    <property type="molecule type" value="Genomic_DNA"/>
</dbReference>
<dbReference type="InterPro" id="IPR036412">
    <property type="entry name" value="HAD-like_sf"/>
</dbReference>
<evidence type="ECO:0008006" key="3">
    <source>
        <dbReference type="Google" id="ProtNLM"/>
    </source>
</evidence>
<organism evidence="1 2">
    <name type="scientific">Pelotomaculum propionicicum</name>
    <dbReference type="NCBI Taxonomy" id="258475"/>
    <lineage>
        <taxon>Bacteria</taxon>
        <taxon>Bacillati</taxon>
        <taxon>Bacillota</taxon>
        <taxon>Clostridia</taxon>
        <taxon>Eubacteriales</taxon>
        <taxon>Desulfotomaculaceae</taxon>
        <taxon>Pelotomaculum</taxon>
    </lineage>
</organism>
<keyword evidence="2" id="KW-1185">Reference proteome</keyword>
<dbReference type="SUPFAM" id="SSF56784">
    <property type="entry name" value="HAD-like"/>
    <property type="match status" value="1"/>
</dbReference>
<dbReference type="Gene3D" id="3.40.50.1000">
    <property type="entry name" value="HAD superfamily/HAD-like"/>
    <property type="match status" value="1"/>
</dbReference>
<evidence type="ECO:0000313" key="2">
    <source>
        <dbReference type="Proteomes" id="UP000297597"/>
    </source>
</evidence>